<reference evidence="1 2" key="1">
    <citation type="journal article" date="2022" name="bioRxiv">
        <title>The genome of the oomycete Peronosclerospora sorghi, a cosmopolitan pathogen of maize and sorghum, is inflated with dispersed pseudogenes.</title>
        <authorList>
            <person name="Fletcher K."/>
            <person name="Martin F."/>
            <person name="Isakeit T."/>
            <person name="Cavanaugh K."/>
            <person name="Magill C."/>
            <person name="Michelmore R."/>
        </authorList>
    </citation>
    <scope>NUCLEOTIDE SEQUENCE [LARGE SCALE GENOMIC DNA]</scope>
    <source>
        <strain evidence="1">P6</strain>
    </source>
</reference>
<sequence>MYSVGIVLRELWFHAYLAYHHHDPPIESEQFTVPRFLSKFCLVASAGALEQEADMCVLDALAHVFDDDGGQRDAHPIRVSRSEPGASPAGHARHGRVSTVPRRAPVAGMSGRRLRAKKRARLFHFGIRAGRGEASMASWACNASSNDALVAKLWRTGVIQSNAVVQVMLATDRAKYVAQHETPDRENVGALPPYQDKDAVLFMSLHASLLAMRRNLHQLSKRLVIVHRVLREGNRMFTNKCKGSQVPHFLRITIYKRVGISHIFLETHKKWNYFL</sequence>
<gene>
    <name evidence="1" type="ORF">PsorP6_011473</name>
</gene>
<organism evidence="1 2">
    <name type="scientific">Peronosclerospora sorghi</name>
    <dbReference type="NCBI Taxonomy" id="230839"/>
    <lineage>
        <taxon>Eukaryota</taxon>
        <taxon>Sar</taxon>
        <taxon>Stramenopiles</taxon>
        <taxon>Oomycota</taxon>
        <taxon>Peronosporomycetes</taxon>
        <taxon>Peronosporales</taxon>
        <taxon>Peronosporaceae</taxon>
        <taxon>Peronosclerospora</taxon>
    </lineage>
</organism>
<evidence type="ECO:0000313" key="1">
    <source>
        <dbReference type="EMBL" id="KAI9918615.1"/>
    </source>
</evidence>
<dbReference type="Proteomes" id="UP001163321">
    <property type="component" value="Chromosome 12"/>
</dbReference>
<accession>A0ACC0WIY9</accession>
<keyword evidence="2" id="KW-1185">Reference proteome</keyword>
<dbReference type="EMBL" id="CM047591">
    <property type="protein sequence ID" value="KAI9918615.1"/>
    <property type="molecule type" value="Genomic_DNA"/>
</dbReference>
<name>A0ACC0WIY9_9STRA</name>
<proteinExistence type="predicted"/>
<protein>
    <submittedName>
        <fullName evidence="1">Uncharacterized protein</fullName>
    </submittedName>
</protein>
<comment type="caution">
    <text evidence="1">The sequence shown here is derived from an EMBL/GenBank/DDBJ whole genome shotgun (WGS) entry which is preliminary data.</text>
</comment>
<evidence type="ECO:0000313" key="2">
    <source>
        <dbReference type="Proteomes" id="UP001163321"/>
    </source>
</evidence>